<name>A0AAV3XZ85_9GAST</name>
<keyword evidence="2" id="KW-1185">Reference proteome</keyword>
<protein>
    <submittedName>
        <fullName evidence="1">Uncharacterized protein</fullName>
    </submittedName>
</protein>
<comment type="caution">
    <text evidence="1">The sequence shown here is derived from an EMBL/GenBank/DDBJ whole genome shotgun (WGS) entry which is preliminary data.</text>
</comment>
<dbReference type="Proteomes" id="UP000735302">
    <property type="component" value="Unassembled WGS sequence"/>
</dbReference>
<reference evidence="1 2" key="1">
    <citation type="journal article" date="2021" name="Elife">
        <title>Chloroplast acquisition without the gene transfer in kleptoplastic sea slugs, Plakobranchus ocellatus.</title>
        <authorList>
            <person name="Maeda T."/>
            <person name="Takahashi S."/>
            <person name="Yoshida T."/>
            <person name="Shimamura S."/>
            <person name="Takaki Y."/>
            <person name="Nagai Y."/>
            <person name="Toyoda A."/>
            <person name="Suzuki Y."/>
            <person name="Arimoto A."/>
            <person name="Ishii H."/>
            <person name="Satoh N."/>
            <person name="Nishiyama T."/>
            <person name="Hasebe M."/>
            <person name="Maruyama T."/>
            <person name="Minagawa J."/>
            <person name="Obokata J."/>
            <person name="Shigenobu S."/>
        </authorList>
    </citation>
    <scope>NUCLEOTIDE SEQUENCE [LARGE SCALE GENOMIC DNA]</scope>
</reference>
<dbReference type="EMBL" id="BLXT01000273">
    <property type="protein sequence ID" value="GFN75461.1"/>
    <property type="molecule type" value="Genomic_DNA"/>
</dbReference>
<evidence type="ECO:0000313" key="1">
    <source>
        <dbReference type="EMBL" id="GFN75461.1"/>
    </source>
</evidence>
<organism evidence="1 2">
    <name type="scientific">Plakobranchus ocellatus</name>
    <dbReference type="NCBI Taxonomy" id="259542"/>
    <lineage>
        <taxon>Eukaryota</taxon>
        <taxon>Metazoa</taxon>
        <taxon>Spiralia</taxon>
        <taxon>Lophotrochozoa</taxon>
        <taxon>Mollusca</taxon>
        <taxon>Gastropoda</taxon>
        <taxon>Heterobranchia</taxon>
        <taxon>Euthyneura</taxon>
        <taxon>Panpulmonata</taxon>
        <taxon>Sacoglossa</taxon>
        <taxon>Placobranchoidea</taxon>
        <taxon>Plakobranchidae</taxon>
        <taxon>Plakobranchus</taxon>
    </lineage>
</organism>
<gene>
    <name evidence="1" type="ORF">PoB_000196700</name>
</gene>
<feature type="non-terminal residue" evidence="1">
    <location>
        <position position="70"/>
    </location>
</feature>
<accession>A0AAV3XZ85</accession>
<dbReference type="AlphaFoldDB" id="A0AAV3XZ85"/>
<sequence>MVGLGYNVTTRGAFNTTLCPRSPKNFHVVPDRRPFNKTCPLLPSVNTFLAKSGLLGAYVMGVLEDYVIVT</sequence>
<proteinExistence type="predicted"/>
<evidence type="ECO:0000313" key="2">
    <source>
        <dbReference type="Proteomes" id="UP000735302"/>
    </source>
</evidence>